<gene>
    <name evidence="3" type="ORF">FHS49_001609</name>
</gene>
<dbReference type="InterPro" id="IPR008462">
    <property type="entry name" value="CsbD"/>
</dbReference>
<organism evidence="3 4">
    <name type="scientific">Sphingobium boeckii</name>
    <dbReference type="NCBI Taxonomy" id="1082345"/>
    <lineage>
        <taxon>Bacteria</taxon>
        <taxon>Pseudomonadati</taxon>
        <taxon>Pseudomonadota</taxon>
        <taxon>Alphaproteobacteria</taxon>
        <taxon>Sphingomonadales</taxon>
        <taxon>Sphingomonadaceae</taxon>
        <taxon>Sphingobium</taxon>
    </lineage>
</organism>
<proteinExistence type="inferred from homology"/>
<evidence type="ECO:0000259" key="2">
    <source>
        <dbReference type="Pfam" id="PF05532"/>
    </source>
</evidence>
<dbReference type="Gene3D" id="1.10.1470.10">
    <property type="entry name" value="YjbJ"/>
    <property type="match status" value="1"/>
</dbReference>
<reference evidence="3 4" key="1">
    <citation type="submission" date="2020-08" db="EMBL/GenBank/DDBJ databases">
        <title>Genomic Encyclopedia of Type Strains, Phase IV (KMG-IV): sequencing the most valuable type-strain genomes for metagenomic binning, comparative biology and taxonomic classification.</title>
        <authorList>
            <person name="Goeker M."/>
        </authorList>
    </citation>
    <scope>NUCLEOTIDE SEQUENCE [LARGE SCALE GENOMIC DNA]</scope>
    <source>
        <strain evidence="3 4">DSM 25079</strain>
    </source>
</reference>
<evidence type="ECO:0000313" key="4">
    <source>
        <dbReference type="Proteomes" id="UP000549617"/>
    </source>
</evidence>
<evidence type="ECO:0000313" key="3">
    <source>
        <dbReference type="EMBL" id="MBB5685601.1"/>
    </source>
</evidence>
<protein>
    <submittedName>
        <fullName evidence="3">Uncharacterized protein YjbJ (UPF0337 family)</fullName>
    </submittedName>
</protein>
<dbReference type="Proteomes" id="UP000549617">
    <property type="component" value="Unassembled WGS sequence"/>
</dbReference>
<dbReference type="SUPFAM" id="SSF69047">
    <property type="entry name" value="Hypothetical protein YjbJ"/>
    <property type="match status" value="1"/>
</dbReference>
<dbReference type="EMBL" id="JACIJC010000002">
    <property type="protein sequence ID" value="MBB5685601.1"/>
    <property type="molecule type" value="Genomic_DNA"/>
</dbReference>
<evidence type="ECO:0000256" key="1">
    <source>
        <dbReference type="ARBA" id="ARBA00009129"/>
    </source>
</evidence>
<accession>A0A7W9AHI1</accession>
<dbReference type="AlphaFoldDB" id="A0A7W9AHI1"/>
<comment type="similarity">
    <text evidence="1">Belongs to the UPF0337 (CsbD) family.</text>
</comment>
<comment type="caution">
    <text evidence="3">The sequence shown here is derived from an EMBL/GenBank/DDBJ whole genome shotgun (WGS) entry which is preliminary data.</text>
</comment>
<keyword evidence="4" id="KW-1185">Reference proteome</keyword>
<dbReference type="RefSeq" id="WP_184017056.1">
    <property type="nucleotide sequence ID" value="NZ_JACIJC010000002.1"/>
</dbReference>
<name>A0A7W9AHI1_9SPHN</name>
<dbReference type="InterPro" id="IPR036629">
    <property type="entry name" value="YjbJ_sf"/>
</dbReference>
<sequence length="60" mass="6138">MGELVDKIKGNANEAAGKVKQAVGKNNGNERLVEEGAAQEGKGKAQQFAGKVKGALGDDI</sequence>
<dbReference type="Pfam" id="PF05532">
    <property type="entry name" value="CsbD"/>
    <property type="match status" value="1"/>
</dbReference>
<feature type="domain" description="CsbD-like" evidence="2">
    <location>
        <begin position="6"/>
        <end position="56"/>
    </location>
</feature>